<reference evidence="2" key="1">
    <citation type="submission" date="2018-06" db="EMBL/GenBank/DDBJ databases">
        <authorList>
            <person name="Zhirakovskaya E."/>
        </authorList>
    </citation>
    <scope>NUCLEOTIDE SEQUENCE</scope>
</reference>
<dbReference type="AlphaFoldDB" id="A0A3B0TK75"/>
<keyword evidence="1" id="KW-0472">Membrane</keyword>
<feature type="transmembrane region" description="Helical" evidence="1">
    <location>
        <begin position="87"/>
        <end position="112"/>
    </location>
</feature>
<proteinExistence type="predicted"/>
<gene>
    <name evidence="2" type="ORF">MNBD_ACTINO02-2382</name>
</gene>
<dbReference type="Pfam" id="PF13160">
    <property type="entry name" value="DUF3995"/>
    <property type="match status" value="1"/>
</dbReference>
<name>A0A3B0TK75_9ZZZZ</name>
<keyword evidence="1" id="KW-1133">Transmembrane helix</keyword>
<protein>
    <recommendedName>
        <fullName evidence="3">DUF3995 domain-containing protein</fullName>
    </recommendedName>
</protein>
<keyword evidence="1" id="KW-0812">Transmembrane</keyword>
<evidence type="ECO:0000313" key="2">
    <source>
        <dbReference type="EMBL" id="VAW07446.1"/>
    </source>
</evidence>
<sequence length="144" mass="15213">MQMAALVVATLTLTGVAIIHVAWGMGSSWPFTTGEDLARNVVGDRDRMPDPWMSHGVAGLMLFAVLLLLAAADVIGAPVSETLVNVGAYGVIAVLAIRGIGGLVMSAYLYFVQGDRTPFVRNDIRSFSPLVTVLAVLSYLGSFT</sequence>
<organism evidence="2">
    <name type="scientific">hydrothermal vent metagenome</name>
    <dbReference type="NCBI Taxonomy" id="652676"/>
    <lineage>
        <taxon>unclassified sequences</taxon>
        <taxon>metagenomes</taxon>
        <taxon>ecological metagenomes</taxon>
    </lineage>
</organism>
<feature type="transmembrane region" description="Helical" evidence="1">
    <location>
        <begin position="52"/>
        <end position="75"/>
    </location>
</feature>
<evidence type="ECO:0008006" key="3">
    <source>
        <dbReference type="Google" id="ProtNLM"/>
    </source>
</evidence>
<accession>A0A3B0TK75</accession>
<dbReference type="EMBL" id="UOEK01000401">
    <property type="protein sequence ID" value="VAW07446.1"/>
    <property type="molecule type" value="Genomic_DNA"/>
</dbReference>
<dbReference type="InterPro" id="IPR025058">
    <property type="entry name" value="DUF3995"/>
</dbReference>
<feature type="transmembrane region" description="Helical" evidence="1">
    <location>
        <begin position="124"/>
        <end position="143"/>
    </location>
</feature>
<evidence type="ECO:0000256" key="1">
    <source>
        <dbReference type="SAM" id="Phobius"/>
    </source>
</evidence>